<dbReference type="InterPro" id="IPR036390">
    <property type="entry name" value="WH_DNA-bd_sf"/>
</dbReference>
<feature type="domain" description="HTH lysR-type" evidence="5">
    <location>
        <begin position="5"/>
        <end position="62"/>
    </location>
</feature>
<reference evidence="6 7" key="1">
    <citation type="submission" date="2017-04" db="EMBL/GenBank/DDBJ databases">
        <authorList>
            <person name="Afonso C.L."/>
            <person name="Miller P.J."/>
            <person name="Scott M.A."/>
            <person name="Spackman E."/>
            <person name="Goraichik I."/>
            <person name="Dimitrov K.M."/>
            <person name="Suarez D.L."/>
            <person name="Swayne D.E."/>
        </authorList>
    </citation>
    <scope>NUCLEOTIDE SEQUENCE [LARGE SCALE GENOMIC DNA]</scope>
    <source>
        <strain evidence="6 7">DSM 43828</strain>
    </source>
</reference>
<dbReference type="CDD" id="cd08440">
    <property type="entry name" value="PBP2_LTTR_like_4"/>
    <property type="match status" value="1"/>
</dbReference>
<dbReference type="EMBL" id="FWXV01000003">
    <property type="protein sequence ID" value="SMD05168.1"/>
    <property type="molecule type" value="Genomic_DNA"/>
</dbReference>
<dbReference type="PANTHER" id="PTHR30419">
    <property type="entry name" value="HTH-TYPE TRANSCRIPTIONAL REGULATOR YBHD"/>
    <property type="match status" value="1"/>
</dbReference>
<comment type="similarity">
    <text evidence="1">Belongs to the LysR transcriptional regulatory family.</text>
</comment>
<dbReference type="OrthoDB" id="7278199at2"/>
<dbReference type="SUPFAM" id="SSF46785">
    <property type="entry name" value="Winged helix' DNA-binding domain"/>
    <property type="match status" value="1"/>
</dbReference>
<dbReference type="InterPro" id="IPR050950">
    <property type="entry name" value="HTH-type_LysR_regulators"/>
</dbReference>
<accession>A0A1W2E7Y2</accession>
<dbReference type="GO" id="GO:0005829">
    <property type="term" value="C:cytosol"/>
    <property type="evidence" value="ECO:0007669"/>
    <property type="project" value="TreeGrafter"/>
</dbReference>
<evidence type="ECO:0000313" key="6">
    <source>
        <dbReference type="EMBL" id="SMD05168.1"/>
    </source>
</evidence>
<dbReference type="InterPro" id="IPR005119">
    <property type="entry name" value="LysR_subst-bd"/>
</dbReference>
<evidence type="ECO:0000256" key="2">
    <source>
        <dbReference type="ARBA" id="ARBA00023015"/>
    </source>
</evidence>
<name>A0A1W2E7Y2_KIBAR</name>
<evidence type="ECO:0000256" key="4">
    <source>
        <dbReference type="ARBA" id="ARBA00023163"/>
    </source>
</evidence>
<evidence type="ECO:0000256" key="3">
    <source>
        <dbReference type="ARBA" id="ARBA00023125"/>
    </source>
</evidence>
<keyword evidence="7" id="KW-1185">Reference proteome</keyword>
<dbReference type="GO" id="GO:0003677">
    <property type="term" value="F:DNA binding"/>
    <property type="evidence" value="ECO:0007669"/>
    <property type="project" value="UniProtKB-KW"/>
</dbReference>
<dbReference type="Proteomes" id="UP000192674">
    <property type="component" value="Unassembled WGS sequence"/>
</dbReference>
<dbReference type="AlphaFoldDB" id="A0A1W2E7Y2"/>
<dbReference type="Gene3D" id="1.10.10.10">
    <property type="entry name" value="Winged helix-like DNA-binding domain superfamily/Winged helix DNA-binding domain"/>
    <property type="match status" value="1"/>
</dbReference>
<dbReference type="Pfam" id="PF03466">
    <property type="entry name" value="LysR_substrate"/>
    <property type="match status" value="1"/>
</dbReference>
<keyword evidence="2" id="KW-0805">Transcription regulation</keyword>
<evidence type="ECO:0000256" key="1">
    <source>
        <dbReference type="ARBA" id="ARBA00009437"/>
    </source>
</evidence>
<evidence type="ECO:0000259" key="5">
    <source>
        <dbReference type="PROSITE" id="PS50931"/>
    </source>
</evidence>
<gene>
    <name evidence="6" type="ORF">SAMN05661093_03920</name>
</gene>
<proteinExistence type="inferred from homology"/>
<dbReference type="InterPro" id="IPR036388">
    <property type="entry name" value="WH-like_DNA-bd_sf"/>
</dbReference>
<protein>
    <submittedName>
        <fullName evidence="6">DNA-binding transcriptional regulator, LysR family</fullName>
    </submittedName>
</protein>
<organism evidence="6 7">
    <name type="scientific">Kibdelosporangium aridum</name>
    <dbReference type="NCBI Taxonomy" id="2030"/>
    <lineage>
        <taxon>Bacteria</taxon>
        <taxon>Bacillati</taxon>
        <taxon>Actinomycetota</taxon>
        <taxon>Actinomycetes</taxon>
        <taxon>Pseudonocardiales</taxon>
        <taxon>Pseudonocardiaceae</taxon>
        <taxon>Kibdelosporangium</taxon>
    </lineage>
</organism>
<evidence type="ECO:0000313" key="7">
    <source>
        <dbReference type="Proteomes" id="UP000192674"/>
    </source>
</evidence>
<dbReference type="Gene3D" id="3.40.190.290">
    <property type="match status" value="1"/>
</dbReference>
<dbReference type="SUPFAM" id="SSF53850">
    <property type="entry name" value="Periplasmic binding protein-like II"/>
    <property type="match status" value="1"/>
</dbReference>
<dbReference type="InterPro" id="IPR000847">
    <property type="entry name" value="LysR_HTH_N"/>
</dbReference>
<dbReference type="PANTHER" id="PTHR30419:SF8">
    <property type="entry name" value="NITROGEN ASSIMILATION TRANSCRIPTIONAL ACTIVATOR-RELATED"/>
    <property type="match status" value="1"/>
</dbReference>
<dbReference type="GO" id="GO:0003700">
    <property type="term" value="F:DNA-binding transcription factor activity"/>
    <property type="evidence" value="ECO:0007669"/>
    <property type="project" value="InterPro"/>
</dbReference>
<sequence>MRMDLTVQQLRVVLAVHDAGSFTAAAESMLQAQSSLSRTVLEVERRLGVALFERTTRRLEPTAEGREFVAIARSTVAMFEANLRHFAGFLDGRRGRVRVATLPSLAAILLPGIVSAYQRQHASVEVSIEDALAVEVLERVRAGTVDFAVTVVSATTEPVDDLVVTPVATDRFCCVFPPGHRFSASAEITWSDLATEAFIAFDRTTSIRQHLDHAFAESGARPRDAIEARNISAVAGLVAAGLGVSAVPGLVLPLVEFAGLDHRPLVAPRTERRIAVVRVPHRPLSPAAVAFHDSIIGARGSGLPPQASWVRRRRTRGEE</sequence>
<dbReference type="PROSITE" id="PS50931">
    <property type="entry name" value="HTH_LYSR"/>
    <property type="match status" value="1"/>
</dbReference>
<dbReference type="Pfam" id="PF00126">
    <property type="entry name" value="HTH_1"/>
    <property type="match status" value="1"/>
</dbReference>
<keyword evidence="3 6" id="KW-0238">DNA-binding</keyword>
<keyword evidence="4" id="KW-0804">Transcription</keyword>